<dbReference type="eggNOG" id="COG2342">
    <property type="taxonomic scope" value="Bacteria"/>
</dbReference>
<keyword evidence="2" id="KW-1185">Reference proteome</keyword>
<dbReference type="PATRIC" id="fig|269796.9.peg.2756"/>
<reference evidence="1 2" key="1">
    <citation type="journal article" date="2011" name="Stand. Genomic Sci.">
        <title>Complete genome sequence of Rhodospirillum rubrum type strain (S1).</title>
        <authorList>
            <person name="Munk A.C."/>
            <person name="Copeland A."/>
            <person name="Lucas S."/>
            <person name="Lapidus A."/>
            <person name="Del Rio T.G."/>
            <person name="Barry K."/>
            <person name="Detter J.C."/>
            <person name="Hammon N."/>
            <person name="Israni S."/>
            <person name="Pitluck S."/>
            <person name="Brettin T."/>
            <person name="Bruce D."/>
            <person name="Han C."/>
            <person name="Tapia R."/>
            <person name="Gilna P."/>
            <person name="Schmutz J."/>
            <person name="Larimer F."/>
            <person name="Land M."/>
            <person name="Kyrpides N.C."/>
            <person name="Mavromatis K."/>
            <person name="Richardson P."/>
            <person name="Rohde M."/>
            <person name="Goker M."/>
            <person name="Klenk H.P."/>
            <person name="Zhang Y."/>
            <person name="Roberts G.P."/>
            <person name="Reslewic S."/>
            <person name="Schwartz D.C."/>
        </authorList>
    </citation>
    <scope>NUCLEOTIDE SEQUENCE [LARGE SCALE GENOMIC DNA]</scope>
    <source>
        <strain evidence="2">ATCC 11170 / ATH 1.1.1 / DSM 467 / LMG 4362 / NCIMB 8255 / S1</strain>
    </source>
</reference>
<evidence type="ECO:0000313" key="1">
    <source>
        <dbReference type="EMBL" id="ABC23446.1"/>
    </source>
</evidence>
<dbReference type="GO" id="GO:0016787">
    <property type="term" value="F:hydrolase activity"/>
    <property type="evidence" value="ECO:0007669"/>
    <property type="project" value="UniProtKB-KW"/>
</dbReference>
<sequence length="374" mass="41144">MRLRFISSHVAGHLAGGCLVFALGLALCAPLQAQDTHRPRVILDGRDLTEQVYDEPPIDVAPEDIPNYREMMREIISKLAEYGKARDPAFRVLVRGGTMLATQSKRERDLSILKIPPGVPLSQEALLPIGALHRRFARAIDGFVLDRRYCDPNALVTTDEIALLKREGFFFISLEPCADEAQARAAVSAGQKDGVMVATTTEPDGVFAPTAKIPPAQESPGPITSLGQARNLLVGLSTRRFETKDAWVAALDRTNYDLLLIDPFFRNIDPLTAPQVKALKTKAVGARRLVLARLTIGLADDTRYYWKPEWTVGNPPWIVGFVPGEDGVYWINYTHPDWLTLVGAAFAGLMDLGYDGIVLDGVTALMRDEALMPL</sequence>
<dbReference type="InterPro" id="IPR017853">
    <property type="entry name" value="GH"/>
</dbReference>
<keyword evidence="1" id="KW-0378">Hydrolase</keyword>
<dbReference type="RefSeq" id="WP_011390399.1">
    <property type="nucleotide sequence ID" value="NC_007643.1"/>
</dbReference>
<dbReference type="InterPro" id="IPR013785">
    <property type="entry name" value="Aldolase_TIM"/>
</dbReference>
<proteinExistence type="predicted"/>
<dbReference type="PROSITE" id="PS51257">
    <property type="entry name" value="PROKAR_LIPOPROTEIN"/>
    <property type="match status" value="1"/>
</dbReference>
<name>Q2RQZ9_RHORT</name>
<protein>
    <submittedName>
        <fullName evidence="1">Extracellular endo alpha-1 4 polygalactosaminidase or related polysaccharide hydrolase-like</fullName>
    </submittedName>
</protein>
<dbReference type="PANTHER" id="PTHR35882:SF2">
    <property type="entry name" value="PELA"/>
    <property type="match status" value="1"/>
</dbReference>
<gene>
    <name evidence="1" type="ordered locus">Rru_A2649</name>
</gene>
<accession>Q2RQZ9</accession>
<dbReference type="HOGENOM" id="CLU_048092_0_0_5"/>
<dbReference type="STRING" id="269796.Rru_A2649"/>
<dbReference type="AlphaFoldDB" id="Q2RQZ9"/>
<dbReference type="EMBL" id="CP000230">
    <property type="protein sequence ID" value="ABC23446.1"/>
    <property type="molecule type" value="Genomic_DNA"/>
</dbReference>
<dbReference type="KEGG" id="rru:Rru_A2649"/>
<dbReference type="Gene3D" id="3.20.20.70">
    <property type="entry name" value="Aldolase class I"/>
    <property type="match status" value="2"/>
</dbReference>
<dbReference type="SUPFAM" id="SSF51445">
    <property type="entry name" value="(Trans)glycosidases"/>
    <property type="match status" value="1"/>
</dbReference>
<dbReference type="EnsemblBacteria" id="ABC23446">
    <property type="protein sequence ID" value="ABC23446"/>
    <property type="gene ID" value="Rru_A2649"/>
</dbReference>
<dbReference type="Proteomes" id="UP000001929">
    <property type="component" value="Chromosome"/>
</dbReference>
<evidence type="ECO:0000313" key="2">
    <source>
        <dbReference type="Proteomes" id="UP000001929"/>
    </source>
</evidence>
<organism evidence="1 2">
    <name type="scientific">Rhodospirillum rubrum (strain ATCC 11170 / ATH 1.1.1 / DSM 467 / LMG 4362 / NCIMB 8255 / S1)</name>
    <dbReference type="NCBI Taxonomy" id="269796"/>
    <lineage>
        <taxon>Bacteria</taxon>
        <taxon>Pseudomonadati</taxon>
        <taxon>Pseudomonadota</taxon>
        <taxon>Alphaproteobacteria</taxon>
        <taxon>Rhodospirillales</taxon>
        <taxon>Rhodospirillaceae</taxon>
        <taxon>Rhodospirillum</taxon>
    </lineage>
</organism>
<dbReference type="PANTHER" id="PTHR35882">
    <property type="entry name" value="PELA"/>
    <property type="match status" value="1"/>
</dbReference>